<dbReference type="PIRSF" id="PIRSF000429">
    <property type="entry name" value="Ac-CoA_Ac_transf"/>
    <property type="match status" value="1"/>
</dbReference>
<dbReference type="Gene3D" id="3.40.47.10">
    <property type="match status" value="1"/>
</dbReference>
<feature type="domain" description="Thiolase N-terminal" evidence="6">
    <location>
        <begin position="28"/>
        <end position="280"/>
    </location>
</feature>
<dbReference type="Pfam" id="PF00108">
    <property type="entry name" value="Thiolase_N"/>
    <property type="match status" value="1"/>
</dbReference>
<evidence type="ECO:0000259" key="7">
    <source>
        <dbReference type="Pfam" id="PF02803"/>
    </source>
</evidence>
<dbReference type="Pfam" id="PF02803">
    <property type="entry name" value="Thiolase_C"/>
    <property type="match status" value="1"/>
</dbReference>
<dbReference type="PROSITE" id="PS00737">
    <property type="entry name" value="THIOLASE_2"/>
    <property type="match status" value="1"/>
</dbReference>
<dbReference type="CDD" id="cd00751">
    <property type="entry name" value="thiolase"/>
    <property type="match status" value="1"/>
</dbReference>
<dbReference type="EMBL" id="CP032630">
    <property type="protein sequence ID" value="AYF99154.1"/>
    <property type="molecule type" value="Genomic_DNA"/>
</dbReference>
<dbReference type="InterPro" id="IPR020616">
    <property type="entry name" value="Thiolase_N"/>
</dbReference>
<accession>A0A387B5Z7</accession>
<sequence>MPHTRARIRPPDLGGIVAQAPSAHRPEVVFVDGVRTPFGRAGEKGQYWNTRADDLIVKAMIGLLERNPNLPKNRIDDVAIAATTQQGDQGLTLGRTAAILAGLPLSVPGYALDRMCAGAMTTVTTIAGAIAFGAYDIGIAGGVEHMGRHPMGFNADPNPRFLAEKLVSPDALNMGNTAERLHDRFPQLTKERSDRFGMLSQQKVAAAYAAGKIQPDLIPVAIKSEAGWGLATQDEGLRPETTMEGLAGLKTPFRPHGRVTAGNASPLTDGATVSLIASEQAARELGLPVKMRMVSFAFAGVEPEVMGIGPIPSTEKALRKAGLSISDIGLFELNEAFAVQVLSFLDHFGIDDEDPRVNPWGGAIAIGHPLASSGVRLMIQLARQFEEHPEVRYGLTAMCVGLGQGGTVIWENPHYKGAK</sequence>
<feature type="active site" description="Proton acceptor" evidence="4">
    <location>
        <position position="368"/>
    </location>
</feature>
<feature type="domain" description="Thiolase C-terminal" evidence="7">
    <location>
        <begin position="289"/>
        <end position="411"/>
    </location>
</feature>
<gene>
    <name evidence="8" type="ORF">D7I47_13420</name>
</gene>
<feature type="active site" description="Acyl-thioester intermediate" evidence="4">
    <location>
        <position position="116"/>
    </location>
</feature>
<keyword evidence="3 5" id="KW-0012">Acyltransferase</keyword>
<evidence type="ECO:0000256" key="3">
    <source>
        <dbReference type="ARBA" id="ARBA00023315"/>
    </source>
</evidence>
<dbReference type="PANTHER" id="PTHR43853:SF2">
    <property type="entry name" value="3-OXOADIPYL-COA_3-OXO-5,6-DEHYDROSUBERYL-COA THIOLASE"/>
    <property type="match status" value="1"/>
</dbReference>
<dbReference type="PANTHER" id="PTHR43853">
    <property type="entry name" value="3-KETOACYL-COA THIOLASE, PEROXISOMAL"/>
    <property type="match status" value="1"/>
</dbReference>
<dbReference type="InterPro" id="IPR020613">
    <property type="entry name" value="Thiolase_CS"/>
</dbReference>
<dbReference type="OrthoDB" id="3204099at2"/>
<feature type="active site" description="Proton acceptor" evidence="4">
    <location>
        <position position="399"/>
    </location>
</feature>
<evidence type="ECO:0000313" key="9">
    <source>
        <dbReference type="Proteomes" id="UP000278886"/>
    </source>
</evidence>
<proteinExistence type="inferred from homology"/>
<dbReference type="GO" id="GO:0005737">
    <property type="term" value="C:cytoplasm"/>
    <property type="evidence" value="ECO:0007669"/>
    <property type="project" value="UniProtKB-ARBA"/>
</dbReference>
<name>A0A387B5Z7_9MICO</name>
<keyword evidence="2 5" id="KW-0808">Transferase</keyword>
<dbReference type="InterPro" id="IPR050215">
    <property type="entry name" value="Thiolase-like_sf_Thiolase"/>
</dbReference>
<evidence type="ECO:0000259" key="6">
    <source>
        <dbReference type="Pfam" id="PF00108"/>
    </source>
</evidence>
<dbReference type="Proteomes" id="UP000278886">
    <property type="component" value="Chromosome"/>
</dbReference>
<dbReference type="InterPro" id="IPR002155">
    <property type="entry name" value="Thiolase"/>
</dbReference>
<dbReference type="SUPFAM" id="SSF53901">
    <property type="entry name" value="Thiolase-like"/>
    <property type="match status" value="2"/>
</dbReference>
<dbReference type="KEGG" id="lyd:D7I47_13420"/>
<dbReference type="GO" id="GO:0010124">
    <property type="term" value="P:phenylacetate catabolic process"/>
    <property type="evidence" value="ECO:0007669"/>
    <property type="project" value="TreeGrafter"/>
</dbReference>
<dbReference type="GO" id="GO:0003988">
    <property type="term" value="F:acetyl-CoA C-acyltransferase activity"/>
    <property type="evidence" value="ECO:0007669"/>
    <property type="project" value="TreeGrafter"/>
</dbReference>
<dbReference type="NCBIfam" id="TIGR01930">
    <property type="entry name" value="AcCoA-C-Actrans"/>
    <property type="match status" value="1"/>
</dbReference>
<comment type="similarity">
    <text evidence="1 5">Belongs to the thiolase-like superfamily. Thiolase family.</text>
</comment>
<keyword evidence="9" id="KW-1185">Reference proteome</keyword>
<evidence type="ECO:0000256" key="1">
    <source>
        <dbReference type="ARBA" id="ARBA00010982"/>
    </source>
</evidence>
<evidence type="ECO:0000313" key="8">
    <source>
        <dbReference type="EMBL" id="AYF99154.1"/>
    </source>
</evidence>
<dbReference type="GO" id="GO:0006635">
    <property type="term" value="P:fatty acid beta-oxidation"/>
    <property type="evidence" value="ECO:0007669"/>
    <property type="project" value="TreeGrafter"/>
</dbReference>
<dbReference type="AlphaFoldDB" id="A0A387B5Z7"/>
<evidence type="ECO:0000256" key="4">
    <source>
        <dbReference type="PIRSR" id="PIRSR000429-1"/>
    </source>
</evidence>
<organism evidence="8 9">
    <name type="scientific">Protaetiibacter intestinalis</name>
    <dbReference type="NCBI Taxonomy" id="2419774"/>
    <lineage>
        <taxon>Bacteria</taxon>
        <taxon>Bacillati</taxon>
        <taxon>Actinomycetota</taxon>
        <taxon>Actinomycetes</taxon>
        <taxon>Micrococcales</taxon>
        <taxon>Microbacteriaceae</taxon>
        <taxon>Protaetiibacter</taxon>
    </lineage>
</organism>
<evidence type="ECO:0000256" key="5">
    <source>
        <dbReference type="RuleBase" id="RU003557"/>
    </source>
</evidence>
<dbReference type="InterPro" id="IPR016039">
    <property type="entry name" value="Thiolase-like"/>
</dbReference>
<evidence type="ECO:0000256" key="2">
    <source>
        <dbReference type="ARBA" id="ARBA00022679"/>
    </source>
</evidence>
<dbReference type="InterPro" id="IPR020617">
    <property type="entry name" value="Thiolase_C"/>
</dbReference>
<protein>
    <submittedName>
        <fullName evidence="8">Thiolase family protein</fullName>
    </submittedName>
</protein>
<reference evidence="9" key="1">
    <citation type="submission" date="2018-09" db="EMBL/GenBank/DDBJ databases">
        <title>Genome sequencing of strain 2DFWR-13.</title>
        <authorList>
            <person name="Heo J."/>
            <person name="Kim S.-J."/>
            <person name="Kwon S.-W."/>
        </authorList>
    </citation>
    <scope>NUCLEOTIDE SEQUENCE [LARGE SCALE GENOMIC DNA]</scope>
    <source>
        <strain evidence="9">2DFWR-13</strain>
    </source>
</reference>